<dbReference type="RefSeq" id="WP_312892640.1">
    <property type="nucleotide sequence ID" value="NZ_JACBZD010000001.1"/>
</dbReference>
<name>A0A852ZWM3_9ACTN</name>
<feature type="domain" description="ABC transmembrane type-1" evidence="9">
    <location>
        <begin position="108"/>
        <end position="320"/>
    </location>
</feature>
<evidence type="ECO:0000256" key="6">
    <source>
        <dbReference type="ARBA" id="ARBA00023136"/>
    </source>
</evidence>
<dbReference type="GO" id="GO:0055085">
    <property type="term" value="P:transmembrane transport"/>
    <property type="evidence" value="ECO:0007669"/>
    <property type="project" value="InterPro"/>
</dbReference>
<evidence type="ECO:0000256" key="2">
    <source>
        <dbReference type="ARBA" id="ARBA00022448"/>
    </source>
</evidence>
<feature type="transmembrane region" description="Helical" evidence="7">
    <location>
        <begin position="187"/>
        <end position="207"/>
    </location>
</feature>
<evidence type="ECO:0000256" key="5">
    <source>
        <dbReference type="ARBA" id="ARBA00022989"/>
    </source>
</evidence>
<comment type="similarity">
    <text evidence="7">Belongs to the binding-protein-dependent transport system permease family.</text>
</comment>
<dbReference type="PANTHER" id="PTHR30193:SF37">
    <property type="entry name" value="INNER MEMBRANE ABC TRANSPORTER PERMEASE PROTEIN YCJO"/>
    <property type="match status" value="1"/>
</dbReference>
<dbReference type="EMBL" id="JACBZD010000001">
    <property type="protein sequence ID" value="NYI06375.1"/>
    <property type="molecule type" value="Genomic_DNA"/>
</dbReference>
<feature type="compositionally biased region" description="Polar residues" evidence="8">
    <location>
        <begin position="1"/>
        <end position="12"/>
    </location>
</feature>
<keyword evidence="3" id="KW-1003">Cell membrane</keyword>
<organism evidence="10 11">
    <name type="scientific">Allostreptomyces psammosilenae</name>
    <dbReference type="NCBI Taxonomy" id="1892865"/>
    <lineage>
        <taxon>Bacteria</taxon>
        <taxon>Bacillati</taxon>
        <taxon>Actinomycetota</taxon>
        <taxon>Actinomycetes</taxon>
        <taxon>Kitasatosporales</taxon>
        <taxon>Streptomycetaceae</taxon>
        <taxon>Allostreptomyces</taxon>
    </lineage>
</organism>
<comment type="caution">
    <text evidence="10">The sequence shown here is derived from an EMBL/GenBank/DDBJ whole genome shotgun (WGS) entry which is preliminary data.</text>
</comment>
<feature type="region of interest" description="Disordered" evidence="8">
    <location>
        <begin position="1"/>
        <end position="42"/>
    </location>
</feature>
<evidence type="ECO:0000256" key="1">
    <source>
        <dbReference type="ARBA" id="ARBA00004651"/>
    </source>
</evidence>
<accession>A0A852ZWM3</accession>
<dbReference type="InterPro" id="IPR000515">
    <property type="entry name" value="MetI-like"/>
</dbReference>
<keyword evidence="5 7" id="KW-1133">Transmembrane helix</keyword>
<keyword evidence="6 7" id="KW-0472">Membrane</keyword>
<sequence>MSTLDTSANASTRAGASPGRGTRSSAGSGSAAATRRGGGRDVGVDRAARPGALYALPAIILFAVFALVPLVMVVWLSFTSWNGLGTPQWSGLENWSKLFTDPGTWHSLRIVLLLTVLGWVVQTPLSLLIGVWAAGTQRNRAILSAIFFLPLLFSGAAIALVWKSLLDPNFGLANVFGPWFGVEDGNLIGTSTGALLCIVLVSTWQFVPFHTLLYQAATRGIPASLYEAATLDGATRVQQFRHITLPQLRNTLITSSTLMIVGSLTTFETILILTNGGPGVATQALPYRMYQQAFLSYDMGYGAALATVLVLLGTVLSLLIVRFSGYTKMRSTLEGI</sequence>
<dbReference type="Gene3D" id="1.10.3720.10">
    <property type="entry name" value="MetI-like"/>
    <property type="match status" value="1"/>
</dbReference>
<evidence type="ECO:0000256" key="7">
    <source>
        <dbReference type="RuleBase" id="RU363032"/>
    </source>
</evidence>
<dbReference type="InterPro" id="IPR051393">
    <property type="entry name" value="ABC_transporter_permease"/>
</dbReference>
<evidence type="ECO:0000256" key="3">
    <source>
        <dbReference type="ARBA" id="ARBA00022475"/>
    </source>
</evidence>
<feature type="transmembrane region" description="Helical" evidence="7">
    <location>
        <begin position="110"/>
        <end position="134"/>
    </location>
</feature>
<reference evidence="10 11" key="1">
    <citation type="submission" date="2020-07" db="EMBL/GenBank/DDBJ databases">
        <title>Sequencing the genomes of 1000 actinobacteria strains.</title>
        <authorList>
            <person name="Klenk H.-P."/>
        </authorList>
    </citation>
    <scope>NUCLEOTIDE SEQUENCE [LARGE SCALE GENOMIC DNA]</scope>
    <source>
        <strain evidence="10 11">DSM 42178</strain>
    </source>
</reference>
<comment type="subcellular location">
    <subcellularLocation>
        <location evidence="1 7">Cell membrane</location>
        <topology evidence="1 7">Multi-pass membrane protein</topology>
    </subcellularLocation>
</comment>
<evidence type="ECO:0000256" key="8">
    <source>
        <dbReference type="SAM" id="MobiDB-lite"/>
    </source>
</evidence>
<evidence type="ECO:0000313" key="11">
    <source>
        <dbReference type="Proteomes" id="UP000567795"/>
    </source>
</evidence>
<evidence type="ECO:0000313" key="10">
    <source>
        <dbReference type="EMBL" id="NYI06375.1"/>
    </source>
</evidence>
<keyword evidence="2 7" id="KW-0813">Transport</keyword>
<dbReference type="PROSITE" id="PS50928">
    <property type="entry name" value="ABC_TM1"/>
    <property type="match status" value="1"/>
</dbReference>
<dbReference type="PANTHER" id="PTHR30193">
    <property type="entry name" value="ABC TRANSPORTER PERMEASE PROTEIN"/>
    <property type="match status" value="1"/>
</dbReference>
<keyword evidence="11" id="KW-1185">Reference proteome</keyword>
<dbReference type="GO" id="GO:0005886">
    <property type="term" value="C:plasma membrane"/>
    <property type="evidence" value="ECO:0007669"/>
    <property type="project" value="UniProtKB-SubCell"/>
</dbReference>
<keyword evidence="4 7" id="KW-0812">Transmembrane</keyword>
<feature type="transmembrane region" description="Helical" evidence="7">
    <location>
        <begin position="141"/>
        <end position="162"/>
    </location>
</feature>
<dbReference type="Proteomes" id="UP000567795">
    <property type="component" value="Unassembled WGS sequence"/>
</dbReference>
<evidence type="ECO:0000259" key="9">
    <source>
        <dbReference type="PROSITE" id="PS50928"/>
    </source>
</evidence>
<feature type="transmembrane region" description="Helical" evidence="7">
    <location>
        <begin position="301"/>
        <end position="321"/>
    </location>
</feature>
<dbReference type="InterPro" id="IPR035906">
    <property type="entry name" value="MetI-like_sf"/>
</dbReference>
<protein>
    <submittedName>
        <fullName evidence="10">Xylobiose transport system permease protein</fullName>
    </submittedName>
</protein>
<feature type="transmembrane region" description="Helical" evidence="7">
    <location>
        <begin position="53"/>
        <end position="78"/>
    </location>
</feature>
<gene>
    <name evidence="10" type="ORF">FHU37_003318</name>
</gene>
<proteinExistence type="inferred from homology"/>
<dbReference type="Pfam" id="PF00528">
    <property type="entry name" value="BPD_transp_1"/>
    <property type="match status" value="1"/>
</dbReference>
<feature type="transmembrane region" description="Helical" evidence="7">
    <location>
        <begin position="258"/>
        <end position="281"/>
    </location>
</feature>
<evidence type="ECO:0000256" key="4">
    <source>
        <dbReference type="ARBA" id="ARBA00022692"/>
    </source>
</evidence>
<dbReference type="AlphaFoldDB" id="A0A852ZWM3"/>
<feature type="compositionally biased region" description="Low complexity" evidence="8">
    <location>
        <begin position="13"/>
        <end position="35"/>
    </location>
</feature>
<dbReference type="CDD" id="cd06261">
    <property type="entry name" value="TM_PBP2"/>
    <property type="match status" value="1"/>
</dbReference>
<dbReference type="SUPFAM" id="SSF161098">
    <property type="entry name" value="MetI-like"/>
    <property type="match status" value="1"/>
</dbReference>